<proteinExistence type="predicted"/>
<sequence>MPLIKIFTKSATNLPLSEIHAELIKIWNVPADVLKLLVVPVLDWAPDAKNETMYVDIRAKQKPERTDEYVKNAMHMVTILLEKHGHRPTVRVELYDQNLQHLTRTSLTPWWQMHEDSCKYRC</sequence>
<reference evidence="1 2" key="1">
    <citation type="journal article" date="2015" name="Genome Biol. Evol.">
        <title>Comparative Genomics of a Bacterivorous Green Alga Reveals Evolutionary Causalities and Consequences of Phago-Mixotrophic Mode of Nutrition.</title>
        <authorList>
            <person name="Burns J.A."/>
            <person name="Paasch A."/>
            <person name="Narechania A."/>
            <person name="Kim E."/>
        </authorList>
    </citation>
    <scope>NUCLEOTIDE SEQUENCE [LARGE SCALE GENOMIC DNA]</scope>
    <source>
        <strain evidence="1 2">PLY_AMNH</strain>
    </source>
</reference>
<evidence type="ECO:0000313" key="2">
    <source>
        <dbReference type="Proteomes" id="UP001190700"/>
    </source>
</evidence>
<comment type="caution">
    <text evidence="1">The sequence shown here is derived from an EMBL/GenBank/DDBJ whole genome shotgun (WGS) entry which is preliminary data.</text>
</comment>
<accession>A0AAE0GHW5</accession>
<organism evidence="1 2">
    <name type="scientific">Cymbomonas tetramitiformis</name>
    <dbReference type="NCBI Taxonomy" id="36881"/>
    <lineage>
        <taxon>Eukaryota</taxon>
        <taxon>Viridiplantae</taxon>
        <taxon>Chlorophyta</taxon>
        <taxon>Pyramimonadophyceae</taxon>
        <taxon>Pyramimonadales</taxon>
        <taxon>Pyramimonadaceae</taxon>
        <taxon>Cymbomonas</taxon>
    </lineage>
</organism>
<gene>
    <name evidence="1" type="ORF">CYMTET_13757</name>
</gene>
<protein>
    <submittedName>
        <fullName evidence="1">Uncharacterized protein</fullName>
    </submittedName>
</protein>
<name>A0AAE0GHW5_9CHLO</name>
<dbReference type="EMBL" id="LGRX02005533">
    <property type="protein sequence ID" value="KAK3278295.1"/>
    <property type="molecule type" value="Genomic_DNA"/>
</dbReference>
<dbReference type="AlphaFoldDB" id="A0AAE0GHW5"/>
<keyword evidence="2" id="KW-1185">Reference proteome</keyword>
<evidence type="ECO:0000313" key="1">
    <source>
        <dbReference type="EMBL" id="KAK3278295.1"/>
    </source>
</evidence>
<dbReference type="Proteomes" id="UP001190700">
    <property type="component" value="Unassembled WGS sequence"/>
</dbReference>